<sequence>MSGAAIPVGAQPGLFVLAAPGGGAFSPAGLALLLAASAGLVRWPARRDARNQAALTQGLAGGSALAATCADPLSGAWRSAGSPGWRRWPLPPRTARLDWDGQRKNGF</sequence>
<dbReference type="Proteomes" id="UP001449795">
    <property type="component" value="Chromosome"/>
</dbReference>
<keyword evidence="3" id="KW-1185">Reference proteome</keyword>
<evidence type="ECO:0000313" key="2">
    <source>
        <dbReference type="EMBL" id="XAE41213.1"/>
    </source>
</evidence>
<accession>A0ABZ3D0D8</accession>
<keyword evidence="1" id="KW-0472">Membrane</keyword>
<evidence type="ECO:0000313" key="3">
    <source>
        <dbReference type="Proteomes" id="UP001449795"/>
    </source>
</evidence>
<evidence type="ECO:0000256" key="1">
    <source>
        <dbReference type="SAM" id="Phobius"/>
    </source>
</evidence>
<organism evidence="2 3">
    <name type="scientific">Nguyenibacter vanlangensis</name>
    <dbReference type="NCBI Taxonomy" id="1216886"/>
    <lineage>
        <taxon>Bacteria</taxon>
        <taxon>Pseudomonadati</taxon>
        <taxon>Pseudomonadota</taxon>
        <taxon>Alphaproteobacteria</taxon>
        <taxon>Acetobacterales</taxon>
        <taxon>Acetobacteraceae</taxon>
        <taxon>Nguyenibacter</taxon>
    </lineage>
</organism>
<keyword evidence="1" id="KW-0812">Transmembrane</keyword>
<feature type="transmembrane region" description="Helical" evidence="1">
    <location>
        <begin position="24"/>
        <end position="43"/>
    </location>
</feature>
<dbReference type="RefSeq" id="WP_342627187.1">
    <property type="nucleotide sequence ID" value="NZ_CP152276.1"/>
</dbReference>
<proteinExistence type="predicted"/>
<name>A0ABZ3D0D8_9PROT</name>
<keyword evidence="1" id="KW-1133">Transmembrane helix</keyword>
<reference evidence="2 3" key="1">
    <citation type="submission" date="2024-04" db="EMBL/GenBank/DDBJ databases">
        <title>Complete genome sequence of Nguyenibacter vanlangesis HBCM-1154, a strain capable of nitrogen fixation, IAA production, and phosphorus solubilization isolated from sugarcane soil.</title>
        <authorList>
            <person name="MY HANH P."/>
        </authorList>
    </citation>
    <scope>NUCLEOTIDE SEQUENCE [LARGE SCALE GENOMIC DNA]</scope>
    <source>
        <strain evidence="2 3">HBCM 1154</strain>
    </source>
</reference>
<dbReference type="EMBL" id="CP152276">
    <property type="protein sequence ID" value="XAE41213.1"/>
    <property type="molecule type" value="Genomic_DNA"/>
</dbReference>
<gene>
    <name evidence="2" type="ORF">AAC691_12925</name>
</gene>
<protein>
    <submittedName>
        <fullName evidence="2">Uncharacterized protein</fullName>
    </submittedName>
</protein>